<keyword evidence="1" id="KW-0472">Membrane</keyword>
<feature type="transmembrane region" description="Helical" evidence="1">
    <location>
        <begin position="80"/>
        <end position="102"/>
    </location>
</feature>
<keyword evidence="3" id="KW-1185">Reference proteome</keyword>
<evidence type="ECO:0000256" key="1">
    <source>
        <dbReference type="SAM" id="Phobius"/>
    </source>
</evidence>
<gene>
    <name evidence="2" type="ORF">J2Z76_000956</name>
</gene>
<dbReference type="Proteomes" id="UP001519342">
    <property type="component" value="Unassembled WGS sequence"/>
</dbReference>
<dbReference type="EMBL" id="JAGGKS010000002">
    <property type="protein sequence ID" value="MBP1925099.1"/>
    <property type="molecule type" value="Genomic_DNA"/>
</dbReference>
<comment type="caution">
    <text evidence="2">The sequence shown here is derived from an EMBL/GenBank/DDBJ whole genome shotgun (WGS) entry which is preliminary data.</text>
</comment>
<evidence type="ECO:0000313" key="3">
    <source>
        <dbReference type="Proteomes" id="UP001519342"/>
    </source>
</evidence>
<organism evidence="2 3">
    <name type="scientific">Sedimentibacter acidaminivorans</name>
    <dbReference type="NCBI Taxonomy" id="913099"/>
    <lineage>
        <taxon>Bacteria</taxon>
        <taxon>Bacillati</taxon>
        <taxon>Bacillota</taxon>
        <taxon>Tissierellia</taxon>
        <taxon>Sedimentibacter</taxon>
    </lineage>
</organism>
<keyword evidence="1" id="KW-1133">Transmembrane helix</keyword>
<proteinExistence type="predicted"/>
<protein>
    <submittedName>
        <fullName evidence="2">Uncharacterized protein</fullName>
    </submittedName>
</protein>
<name>A0ABS4GBN0_9FIRM</name>
<evidence type="ECO:0000313" key="2">
    <source>
        <dbReference type="EMBL" id="MBP1925099.1"/>
    </source>
</evidence>
<accession>A0ABS4GBN0</accession>
<reference evidence="2 3" key="1">
    <citation type="submission" date="2021-03" db="EMBL/GenBank/DDBJ databases">
        <title>Genomic Encyclopedia of Type Strains, Phase IV (KMG-IV): sequencing the most valuable type-strain genomes for metagenomic binning, comparative biology and taxonomic classification.</title>
        <authorList>
            <person name="Goeker M."/>
        </authorList>
    </citation>
    <scope>NUCLEOTIDE SEQUENCE [LARGE SCALE GENOMIC DNA]</scope>
    <source>
        <strain evidence="2 3">DSM 24004</strain>
    </source>
</reference>
<dbReference type="RefSeq" id="WP_209510847.1">
    <property type="nucleotide sequence ID" value="NZ_JAGGKS010000002.1"/>
</dbReference>
<feature type="transmembrane region" description="Helical" evidence="1">
    <location>
        <begin position="48"/>
        <end position="68"/>
    </location>
</feature>
<sequence>MKSKIKGGFSILLMSLIFYCMITTKYTHALGDYIVEFVGLNSWTGDNSGVHLTIIYFGIPFIIALLEVERYVINGLNISRIHVFLIFIVLMTIFYLLTGLIVSNIKKNSPGLLSIAFNPENSSINYSTKDKELVEFTAEFELINYSNEKRTFYISIDRPSYRQDGIEAISFYTINGEKAVFQLEGNETKFFSLNLNDYKVVGGRRFQNGSESGTIEEIVLTDDEGDKVILNRNNGFFAELSR</sequence>
<feature type="transmembrane region" description="Helical" evidence="1">
    <location>
        <begin position="7"/>
        <end position="28"/>
    </location>
</feature>
<keyword evidence="1" id="KW-0812">Transmembrane</keyword>